<evidence type="ECO:0000313" key="12">
    <source>
        <dbReference type="Proteomes" id="UP000262325"/>
    </source>
</evidence>
<feature type="non-terminal residue" evidence="11">
    <location>
        <position position="337"/>
    </location>
</feature>
<evidence type="ECO:0000256" key="4">
    <source>
        <dbReference type="ARBA" id="ARBA00022741"/>
    </source>
</evidence>
<reference evidence="11 12" key="1">
    <citation type="journal article" date="2018" name="Nat. Biotechnol.">
        <title>A standardized bacterial taxonomy based on genome phylogeny substantially revises the tree of life.</title>
        <authorList>
            <person name="Parks D.H."/>
            <person name="Chuvochina M."/>
            <person name="Waite D.W."/>
            <person name="Rinke C."/>
            <person name="Skarshewski A."/>
            <person name="Chaumeil P.A."/>
            <person name="Hugenholtz P."/>
        </authorList>
    </citation>
    <scope>NUCLEOTIDE SEQUENCE [LARGE SCALE GENOMIC DNA]</scope>
    <source>
        <strain evidence="11">UBA8672</strain>
    </source>
</reference>
<gene>
    <name evidence="11" type="ORF">DHM44_05945</name>
</gene>
<protein>
    <recommendedName>
        <fullName evidence="2">histidine kinase</fullName>
        <ecNumber evidence="2">2.7.13.3</ecNumber>
    </recommendedName>
</protein>
<evidence type="ECO:0000256" key="7">
    <source>
        <dbReference type="ARBA" id="ARBA00023012"/>
    </source>
</evidence>
<keyword evidence="5" id="KW-0418">Kinase</keyword>
<dbReference type="CDD" id="cd00130">
    <property type="entry name" value="PAS"/>
    <property type="match status" value="1"/>
</dbReference>
<feature type="transmembrane region" description="Helical" evidence="9">
    <location>
        <begin position="31"/>
        <end position="49"/>
    </location>
</feature>
<accession>A0A3D5QBU3</accession>
<evidence type="ECO:0000256" key="8">
    <source>
        <dbReference type="SAM" id="Coils"/>
    </source>
</evidence>
<keyword evidence="7" id="KW-0902">Two-component regulatory system</keyword>
<organism evidence="11 12">
    <name type="scientific">Flexistipes sinusarabici</name>
    <dbReference type="NCBI Taxonomy" id="2352"/>
    <lineage>
        <taxon>Bacteria</taxon>
        <taxon>Pseudomonadati</taxon>
        <taxon>Deferribacterota</taxon>
        <taxon>Deferribacteres</taxon>
        <taxon>Deferribacterales</taxon>
        <taxon>Flexistipitaceae</taxon>
        <taxon>Flexistipes</taxon>
    </lineage>
</organism>
<keyword evidence="6" id="KW-0067">ATP-binding</keyword>
<dbReference type="Proteomes" id="UP000262325">
    <property type="component" value="Unassembled WGS sequence"/>
</dbReference>
<dbReference type="Gene3D" id="1.10.287.130">
    <property type="match status" value="1"/>
</dbReference>
<dbReference type="InterPro" id="IPR003661">
    <property type="entry name" value="HisK_dim/P_dom"/>
</dbReference>
<evidence type="ECO:0000313" key="11">
    <source>
        <dbReference type="EMBL" id="HCW93203.1"/>
    </source>
</evidence>
<proteinExistence type="predicted"/>
<feature type="transmembrane region" description="Helical" evidence="9">
    <location>
        <begin position="69"/>
        <end position="88"/>
    </location>
</feature>
<dbReference type="CDD" id="cd00082">
    <property type="entry name" value="HisKA"/>
    <property type="match status" value="1"/>
</dbReference>
<dbReference type="Gene3D" id="3.30.450.20">
    <property type="entry name" value="PAS domain"/>
    <property type="match status" value="1"/>
</dbReference>
<keyword evidence="3" id="KW-0808">Transferase</keyword>
<feature type="transmembrane region" description="Helical" evidence="9">
    <location>
        <begin position="6"/>
        <end position="24"/>
    </location>
</feature>
<dbReference type="NCBIfam" id="TIGR00229">
    <property type="entry name" value="sensory_box"/>
    <property type="match status" value="1"/>
</dbReference>
<dbReference type="SUPFAM" id="SSF55785">
    <property type="entry name" value="PYP-like sensor domain (PAS domain)"/>
    <property type="match status" value="1"/>
</dbReference>
<dbReference type="PANTHER" id="PTHR43065:SF46">
    <property type="entry name" value="C4-DICARBOXYLATE TRANSPORT SENSOR PROTEIN DCTB"/>
    <property type="match status" value="1"/>
</dbReference>
<evidence type="ECO:0000256" key="3">
    <source>
        <dbReference type="ARBA" id="ARBA00022679"/>
    </source>
</evidence>
<dbReference type="SUPFAM" id="SSF47384">
    <property type="entry name" value="Homodimeric domain of signal transducing histidine kinase"/>
    <property type="match status" value="1"/>
</dbReference>
<dbReference type="PROSITE" id="PS50112">
    <property type="entry name" value="PAS"/>
    <property type="match status" value="1"/>
</dbReference>
<evidence type="ECO:0000256" key="5">
    <source>
        <dbReference type="ARBA" id="ARBA00022777"/>
    </source>
</evidence>
<sequence>MSYAILTLSIIFQICAVILALRLIKKTGRFYAWAFIAAALLLMVFRRLIPLYQSFSPNGEPIDLAAETVAMLTSVLLFLGVLLIGGIFDKLNKLRLETEEELEKRKRTEKELLESEERYRGLFNRVSEGILVSESNSMKIVFANPAVCNMLGYSKEELREMTVPQLHPEEYKEYVISDFRDKVKGNNPVALNIPCLRKDRGIVYVDIKTSNYKFKDKNYILALFSNVTERRKAEEEQQRIENLEKLGNIAAGIAHDFNNLFTGIYGNIEIAKLELPNNHPALSSLEKAQNTMDKSRELTSKMLTFAKGGGPVPEIVSLEELVQETVSSIVKDCKNIK</sequence>
<evidence type="ECO:0000256" key="9">
    <source>
        <dbReference type="SAM" id="Phobius"/>
    </source>
</evidence>
<dbReference type="GO" id="GO:0000155">
    <property type="term" value="F:phosphorelay sensor kinase activity"/>
    <property type="evidence" value="ECO:0007669"/>
    <property type="project" value="InterPro"/>
</dbReference>
<dbReference type="Pfam" id="PF13426">
    <property type="entry name" value="PAS_9"/>
    <property type="match status" value="1"/>
</dbReference>
<dbReference type="InterPro" id="IPR036097">
    <property type="entry name" value="HisK_dim/P_sf"/>
</dbReference>
<name>A0A3D5QBU3_FLESI</name>
<dbReference type="SMART" id="SM00388">
    <property type="entry name" value="HisKA"/>
    <property type="match status" value="1"/>
</dbReference>
<dbReference type="InterPro" id="IPR000014">
    <property type="entry name" value="PAS"/>
</dbReference>
<dbReference type="EMBL" id="DPPF01000116">
    <property type="protein sequence ID" value="HCW93203.1"/>
    <property type="molecule type" value="Genomic_DNA"/>
</dbReference>
<comment type="catalytic activity">
    <reaction evidence="1">
        <text>ATP + protein L-histidine = ADP + protein N-phospho-L-histidine.</text>
        <dbReference type="EC" id="2.7.13.3"/>
    </reaction>
</comment>
<keyword evidence="4" id="KW-0547">Nucleotide-binding</keyword>
<evidence type="ECO:0000256" key="6">
    <source>
        <dbReference type="ARBA" id="ARBA00022840"/>
    </source>
</evidence>
<dbReference type="PANTHER" id="PTHR43065">
    <property type="entry name" value="SENSOR HISTIDINE KINASE"/>
    <property type="match status" value="1"/>
</dbReference>
<comment type="caution">
    <text evidence="11">The sequence shown here is derived from an EMBL/GenBank/DDBJ whole genome shotgun (WGS) entry which is preliminary data.</text>
</comment>
<dbReference type="AlphaFoldDB" id="A0A3D5QBU3"/>
<keyword evidence="8" id="KW-0175">Coiled coil</keyword>
<feature type="coiled-coil region" evidence="8">
    <location>
        <begin position="91"/>
        <end position="125"/>
    </location>
</feature>
<keyword evidence="9" id="KW-0472">Membrane</keyword>
<dbReference type="GO" id="GO:0005524">
    <property type="term" value="F:ATP binding"/>
    <property type="evidence" value="ECO:0007669"/>
    <property type="project" value="UniProtKB-KW"/>
</dbReference>
<evidence type="ECO:0000259" key="10">
    <source>
        <dbReference type="PROSITE" id="PS50112"/>
    </source>
</evidence>
<evidence type="ECO:0000256" key="1">
    <source>
        <dbReference type="ARBA" id="ARBA00000085"/>
    </source>
</evidence>
<dbReference type="InterPro" id="IPR035965">
    <property type="entry name" value="PAS-like_dom_sf"/>
</dbReference>
<dbReference type="SMART" id="SM00091">
    <property type="entry name" value="PAS"/>
    <property type="match status" value="1"/>
</dbReference>
<keyword evidence="9" id="KW-0812">Transmembrane</keyword>
<evidence type="ECO:0000256" key="2">
    <source>
        <dbReference type="ARBA" id="ARBA00012438"/>
    </source>
</evidence>
<dbReference type="EC" id="2.7.13.3" evidence="2"/>
<keyword evidence="9" id="KW-1133">Transmembrane helix</keyword>
<feature type="domain" description="PAS" evidence="10">
    <location>
        <begin position="115"/>
        <end position="186"/>
    </location>
</feature>